<evidence type="ECO:0000313" key="2">
    <source>
        <dbReference type="EMBL" id="GHI22181.1"/>
    </source>
</evidence>
<sequence length="90" mass="9707">MATHVPRPLRRLAGSIWYALQCAGSAWVHIPGWVPEPPEDDRAPAGARTAAAGPVRSLTGPGTGHPERLAVDVPMSAEERLLWQQLGAHW</sequence>
<feature type="region of interest" description="Disordered" evidence="1">
    <location>
        <begin position="36"/>
        <end position="68"/>
    </location>
</feature>
<dbReference type="Pfam" id="PF19534">
    <property type="entry name" value="DUF6059"/>
    <property type="match status" value="1"/>
</dbReference>
<accession>A0ABQ3PAX9</accession>
<reference evidence="2" key="1">
    <citation type="submission" date="2024-05" db="EMBL/GenBank/DDBJ databases">
        <title>Whole genome shotgun sequence of Streptomyces hydrogenans NBRC 13475.</title>
        <authorList>
            <person name="Komaki H."/>
            <person name="Tamura T."/>
        </authorList>
    </citation>
    <scope>NUCLEOTIDE SEQUENCE</scope>
    <source>
        <strain evidence="2">NBRC 13475</strain>
    </source>
</reference>
<gene>
    <name evidence="2" type="ORF">Shyd_35520</name>
</gene>
<dbReference type="RefSeq" id="WP_190225586.1">
    <property type="nucleotide sequence ID" value="NZ_BNBS01000116.1"/>
</dbReference>
<evidence type="ECO:0000256" key="1">
    <source>
        <dbReference type="SAM" id="MobiDB-lite"/>
    </source>
</evidence>
<name>A0ABQ3PAX9_9ACTN</name>
<keyword evidence="3" id="KW-1185">Reference proteome</keyword>
<protein>
    <submittedName>
        <fullName evidence="2">Uncharacterized protein</fullName>
    </submittedName>
</protein>
<feature type="compositionally biased region" description="Low complexity" evidence="1">
    <location>
        <begin position="44"/>
        <end position="54"/>
    </location>
</feature>
<dbReference type="EMBL" id="BNDW01000019">
    <property type="protein sequence ID" value="GHI22181.1"/>
    <property type="molecule type" value="Genomic_DNA"/>
</dbReference>
<comment type="caution">
    <text evidence="2">The sequence shown here is derived from an EMBL/GenBank/DDBJ whole genome shotgun (WGS) entry which is preliminary data.</text>
</comment>
<dbReference type="InterPro" id="IPR045701">
    <property type="entry name" value="DUF6059"/>
</dbReference>
<dbReference type="Proteomes" id="UP001052739">
    <property type="component" value="Unassembled WGS sequence"/>
</dbReference>
<dbReference type="GeneID" id="94007554"/>
<proteinExistence type="predicted"/>
<evidence type="ECO:0000313" key="3">
    <source>
        <dbReference type="Proteomes" id="UP001052739"/>
    </source>
</evidence>
<organism evidence="2 3">
    <name type="scientific">Streptomyces hydrogenans</name>
    <dbReference type="NCBI Taxonomy" id="1873719"/>
    <lineage>
        <taxon>Bacteria</taxon>
        <taxon>Bacillati</taxon>
        <taxon>Actinomycetota</taxon>
        <taxon>Actinomycetes</taxon>
        <taxon>Kitasatosporales</taxon>
        <taxon>Streptomycetaceae</taxon>
        <taxon>Streptomyces</taxon>
    </lineage>
</organism>